<keyword evidence="2" id="KW-1185">Reference proteome</keyword>
<evidence type="ECO:0000313" key="2">
    <source>
        <dbReference type="Proteomes" id="UP000238479"/>
    </source>
</evidence>
<evidence type="ECO:0000313" key="1">
    <source>
        <dbReference type="EMBL" id="PRQ43120.1"/>
    </source>
</evidence>
<name>A0A2P6R9L3_ROSCH</name>
<protein>
    <submittedName>
        <fullName evidence="1">Uncharacterized protein</fullName>
    </submittedName>
</protein>
<organism evidence="1 2">
    <name type="scientific">Rosa chinensis</name>
    <name type="common">China rose</name>
    <dbReference type="NCBI Taxonomy" id="74649"/>
    <lineage>
        <taxon>Eukaryota</taxon>
        <taxon>Viridiplantae</taxon>
        <taxon>Streptophyta</taxon>
        <taxon>Embryophyta</taxon>
        <taxon>Tracheophyta</taxon>
        <taxon>Spermatophyta</taxon>
        <taxon>Magnoliopsida</taxon>
        <taxon>eudicotyledons</taxon>
        <taxon>Gunneridae</taxon>
        <taxon>Pentapetalae</taxon>
        <taxon>rosids</taxon>
        <taxon>fabids</taxon>
        <taxon>Rosales</taxon>
        <taxon>Rosaceae</taxon>
        <taxon>Rosoideae</taxon>
        <taxon>Rosoideae incertae sedis</taxon>
        <taxon>Rosa</taxon>
    </lineage>
</organism>
<reference evidence="1 2" key="1">
    <citation type="journal article" date="2018" name="Nat. Genet.">
        <title>The Rosa genome provides new insights in the design of modern roses.</title>
        <authorList>
            <person name="Bendahmane M."/>
        </authorList>
    </citation>
    <scope>NUCLEOTIDE SEQUENCE [LARGE SCALE GENOMIC DNA]</scope>
    <source>
        <strain evidence="2">cv. Old Blush</strain>
    </source>
</reference>
<gene>
    <name evidence="1" type="ORF">RchiOBHm_Chr3g0465021</name>
</gene>
<comment type="caution">
    <text evidence="1">The sequence shown here is derived from an EMBL/GenBank/DDBJ whole genome shotgun (WGS) entry which is preliminary data.</text>
</comment>
<dbReference type="Gramene" id="PRQ43120">
    <property type="protein sequence ID" value="PRQ43120"/>
    <property type="gene ID" value="RchiOBHm_Chr3g0465021"/>
</dbReference>
<dbReference type="AlphaFoldDB" id="A0A2P6R9L3"/>
<accession>A0A2P6R9L3</accession>
<dbReference type="EMBL" id="PDCK01000041">
    <property type="protein sequence ID" value="PRQ43120.1"/>
    <property type="molecule type" value="Genomic_DNA"/>
</dbReference>
<dbReference type="Proteomes" id="UP000238479">
    <property type="component" value="Chromosome 3"/>
</dbReference>
<sequence length="104" mass="12023">MIWARSLAKAAFLVDNSVTCDHLVDASTKTMKYLNGPHGGWIGPHISPCIRCRKRLESFSVFAYDGLIFNFPNEQAWHNVLLYTRSLLVRGCPWDEFRIRRIIL</sequence>
<proteinExistence type="predicted"/>